<dbReference type="InterPro" id="IPR050327">
    <property type="entry name" value="Proton-linked_MCT"/>
</dbReference>
<feature type="transmembrane region" description="Helical" evidence="4">
    <location>
        <begin position="494"/>
        <end position="514"/>
    </location>
</feature>
<dbReference type="Gene3D" id="1.20.1250.20">
    <property type="entry name" value="MFS general substrate transporter like domains"/>
    <property type="match status" value="2"/>
</dbReference>
<reference evidence="6 7" key="2">
    <citation type="journal article" date="2013" name="IMA Fungus">
        <title>IMA Genome-F 1: Ceratocystis fimbriata: Draft nuclear genome sequence for the plant pathogen, Ceratocystis fimbriata.</title>
        <authorList>
            <person name="Wilken P.M."/>
            <person name="Steenkamp E.T."/>
            <person name="Wingfield M.J."/>
            <person name="de Beer Z.W."/>
            <person name="Wingfield B.D."/>
        </authorList>
    </citation>
    <scope>NUCLEOTIDE SEQUENCE [LARGE SCALE GENOMIC DNA]</scope>
    <source>
        <strain evidence="6 7">CBS 114723</strain>
    </source>
</reference>
<feature type="transmembrane region" description="Helical" evidence="4">
    <location>
        <begin position="391"/>
        <end position="412"/>
    </location>
</feature>
<feature type="transmembrane region" description="Helical" evidence="4">
    <location>
        <begin position="455"/>
        <end position="474"/>
    </location>
</feature>
<feature type="transmembrane region" description="Helical" evidence="4">
    <location>
        <begin position="257"/>
        <end position="276"/>
    </location>
</feature>
<dbReference type="EMBL" id="APWK03000081">
    <property type="protein sequence ID" value="PHH51944.1"/>
    <property type="molecule type" value="Genomic_DNA"/>
</dbReference>
<dbReference type="OrthoDB" id="6499973at2759"/>
<feature type="transmembrane region" description="Helical" evidence="4">
    <location>
        <begin position="198"/>
        <end position="217"/>
    </location>
</feature>
<feature type="transmembrane region" description="Helical" evidence="4">
    <location>
        <begin position="128"/>
        <end position="145"/>
    </location>
</feature>
<evidence type="ECO:0000256" key="2">
    <source>
        <dbReference type="ARBA" id="ARBA00006727"/>
    </source>
</evidence>
<sequence length="524" mass="54723">MKQPSCSPDKPGSCDTITDVTAALTTAYLTDSEDLEKAPPTSLPIHQQQTSTSPPPASDLAAASTPTPTSASTKGAWTDPEKKGLADAAGPISPSQRASGFDTDLDSPSEDSFLKASRLADSEVPDGGYGWVVVAACAVNFWWALGTTYSWGVIQEALVSEGLSSPATLSFIGGLMAAMISITGFVNARLIYRFGTRICALAGVFCMGGSGIISSFVTKNLGALFFTSGALMGQGISLTFMVVSLLPSQYFSRRRGLANGMIFAGGGFGGAAISVGMDKLINHIGLPWAYRVLGLTTLATGIPASFFIKQRVKAKTPPALLDWRLFKSSSFTTVFIASAIGCFPLFVPPFFLPLYTKSLGFSSGVGAGLVAGFNLSSAFGRIMCGLFCDRFGALNTLLLSLVLTTISILAIWPVSKTLGPMCIFVIINGAANGGFFSTMPTVVSNVFGSARVNSAMGIMVMGWLGGYLFGAPIAGYILDASGGEDGGLKAYRPAMYYAGSLAVTSAVLVVYVRWLKTGKLIARI</sequence>
<feature type="transmembrane region" description="Helical" evidence="4">
    <location>
        <begin position="359"/>
        <end position="379"/>
    </location>
</feature>
<reference evidence="6 7" key="1">
    <citation type="journal article" date="2013" name="Fungal Biol.">
        <title>Analysis of microsatellite markers in the genome of the plant pathogen Ceratocystis fimbriata.</title>
        <authorList>
            <person name="Simpson M.C."/>
            <person name="Wilken P.M."/>
            <person name="Coetzee M.P."/>
            <person name="Wingfield M.J."/>
            <person name="Wingfield B.D."/>
        </authorList>
    </citation>
    <scope>NUCLEOTIDE SEQUENCE [LARGE SCALE GENOMIC DNA]</scope>
    <source>
        <strain evidence="6 7">CBS 114723</strain>
    </source>
</reference>
<keyword evidence="7" id="KW-1185">Reference proteome</keyword>
<dbReference type="SUPFAM" id="SSF103473">
    <property type="entry name" value="MFS general substrate transporter"/>
    <property type="match status" value="1"/>
</dbReference>
<dbReference type="GO" id="GO:0016020">
    <property type="term" value="C:membrane"/>
    <property type="evidence" value="ECO:0007669"/>
    <property type="project" value="UniProtKB-SubCell"/>
</dbReference>
<feature type="transmembrane region" description="Helical" evidence="4">
    <location>
        <begin position="418"/>
        <end position="443"/>
    </location>
</feature>
<dbReference type="PROSITE" id="PS50850">
    <property type="entry name" value="MFS"/>
    <property type="match status" value="1"/>
</dbReference>
<feature type="transmembrane region" description="Helical" evidence="4">
    <location>
        <begin position="288"/>
        <end position="308"/>
    </location>
</feature>
<dbReference type="PANTHER" id="PTHR11360:SF305">
    <property type="entry name" value="MAJOR FACILITATOR SUPERFAMILY (MFS) PROFILE DOMAIN-CONTAINING PROTEIN"/>
    <property type="match status" value="1"/>
</dbReference>
<keyword evidence="4" id="KW-0472">Membrane</keyword>
<feature type="domain" description="Major facilitator superfamily (MFS) profile" evidence="5">
    <location>
        <begin position="330"/>
        <end position="524"/>
    </location>
</feature>
<feature type="region of interest" description="Disordered" evidence="3">
    <location>
        <begin position="31"/>
        <end position="109"/>
    </location>
</feature>
<evidence type="ECO:0000256" key="1">
    <source>
        <dbReference type="ARBA" id="ARBA00004141"/>
    </source>
</evidence>
<feature type="transmembrane region" description="Helical" evidence="4">
    <location>
        <begin position="223"/>
        <end position="245"/>
    </location>
</feature>
<dbReference type="Pfam" id="PF07690">
    <property type="entry name" value="MFS_1"/>
    <property type="match status" value="1"/>
</dbReference>
<evidence type="ECO:0000259" key="5">
    <source>
        <dbReference type="PROSITE" id="PS50850"/>
    </source>
</evidence>
<organism evidence="6 7">
    <name type="scientific">Ceratocystis fimbriata CBS 114723</name>
    <dbReference type="NCBI Taxonomy" id="1035309"/>
    <lineage>
        <taxon>Eukaryota</taxon>
        <taxon>Fungi</taxon>
        <taxon>Dikarya</taxon>
        <taxon>Ascomycota</taxon>
        <taxon>Pezizomycotina</taxon>
        <taxon>Sordariomycetes</taxon>
        <taxon>Hypocreomycetidae</taxon>
        <taxon>Microascales</taxon>
        <taxon>Ceratocystidaceae</taxon>
        <taxon>Ceratocystis</taxon>
    </lineage>
</organism>
<accession>A0A2C5X243</accession>
<protein>
    <submittedName>
        <fullName evidence="6">Monocarboxylate transporter 3</fullName>
    </submittedName>
</protein>
<dbReference type="InterPro" id="IPR011701">
    <property type="entry name" value="MFS"/>
</dbReference>
<feature type="transmembrane region" description="Helical" evidence="4">
    <location>
        <begin position="329"/>
        <end position="347"/>
    </location>
</feature>
<dbReference type="PANTHER" id="PTHR11360">
    <property type="entry name" value="MONOCARBOXYLATE TRANSPORTER"/>
    <property type="match status" value="1"/>
</dbReference>
<evidence type="ECO:0000256" key="3">
    <source>
        <dbReference type="SAM" id="MobiDB-lite"/>
    </source>
</evidence>
<dbReference type="GO" id="GO:0022857">
    <property type="term" value="F:transmembrane transporter activity"/>
    <property type="evidence" value="ECO:0007669"/>
    <property type="project" value="InterPro"/>
</dbReference>
<name>A0A2C5X243_9PEZI</name>
<dbReference type="Proteomes" id="UP000222788">
    <property type="component" value="Unassembled WGS sequence"/>
</dbReference>
<keyword evidence="4" id="KW-1133">Transmembrane helix</keyword>
<keyword evidence="4" id="KW-0812">Transmembrane</keyword>
<evidence type="ECO:0000313" key="7">
    <source>
        <dbReference type="Proteomes" id="UP000222788"/>
    </source>
</evidence>
<dbReference type="InterPro" id="IPR020846">
    <property type="entry name" value="MFS_dom"/>
</dbReference>
<comment type="subcellular location">
    <subcellularLocation>
        <location evidence="1">Membrane</location>
        <topology evidence="1">Multi-pass membrane protein</topology>
    </subcellularLocation>
</comment>
<dbReference type="AlphaFoldDB" id="A0A2C5X243"/>
<feature type="transmembrane region" description="Helical" evidence="4">
    <location>
        <begin position="165"/>
        <end position="186"/>
    </location>
</feature>
<dbReference type="InterPro" id="IPR036259">
    <property type="entry name" value="MFS_trans_sf"/>
</dbReference>
<comment type="caution">
    <text evidence="6">The sequence shown here is derived from an EMBL/GenBank/DDBJ whole genome shotgun (WGS) entry which is preliminary data.</text>
</comment>
<feature type="compositionally biased region" description="Low complexity" evidence="3">
    <location>
        <begin position="58"/>
        <end position="73"/>
    </location>
</feature>
<proteinExistence type="inferred from homology"/>
<evidence type="ECO:0000313" key="6">
    <source>
        <dbReference type="EMBL" id="PHH51944.1"/>
    </source>
</evidence>
<evidence type="ECO:0000256" key="4">
    <source>
        <dbReference type="SAM" id="Phobius"/>
    </source>
</evidence>
<comment type="similarity">
    <text evidence="2">Belongs to the major facilitator superfamily. Monocarboxylate porter (TC 2.A.1.13) family.</text>
</comment>
<gene>
    <name evidence="6" type="primary">SLC16A8</name>
    <name evidence="6" type="ORF">CFIMG_006053RA</name>
</gene>